<reference evidence="1" key="1">
    <citation type="submission" date="2017-05" db="UniProtKB">
        <authorList>
            <consortium name="EnsemblMetazoa"/>
        </authorList>
    </citation>
    <scope>IDENTIFICATION</scope>
</reference>
<name>A0A1X7VT15_AMPQE</name>
<evidence type="ECO:0000313" key="1">
    <source>
        <dbReference type="EnsemblMetazoa" id="Aqu2.1.42985_001"/>
    </source>
</evidence>
<sequence>MTVDCILGVDFLMQNQAGINYNDMNVKLSEENNPMEPGCKANSCPTVGCIIAHQSTQISSRTVQLMMGVAQFPGTQEVCQSQYVIIEPFNISRKHLLVVGSISKVDIVHVALQVINTIPEPVTIYKGSWMATVHLQ</sequence>
<dbReference type="EnsemblMetazoa" id="Aqu2.1.42985_001">
    <property type="protein sequence ID" value="Aqu2.1.42985_001"/>
    <property type="gene ID" value="Aqu2.1.42985"/>
</dbReference>
<accession>A0A1X7VT15</accession>
<dbReference type="InParanoid" id="A0A1X7VT15"/>
<organism evidence="1">
    <name type="scientific">Amphimedon queenslandica</name>
    <name type="common">Sponge</name>
    <dbReference type="NCBI Taxonomy" id="400682"/>
    <lineage>
        <taxon>Eukaryota</taxon>
        <taxon>Metazoa</taxon>
        <taxon>Porifera</taxon>
        <taxon>Demospongiae</taxon>
        <taxon>Heteroscleromorpha</taxon>
        <taxon>Haplosclerida</taxon>
        <taxon>Niphatidae</taxon>
        <taxon>Amphimedon</taxon>
    </lineage>
</organism>
<proteinExistence type="predicted"/>
<dbReference type="AlphaFoldDB" id="A0A1X7VT15"/>
<protein>
    <submittedName>
        <fullName evidence="1">Uncharacterized protein</fullName>
    </submittedName>
</protein>